<comment type="subcellular location">
    <subcellularLocation>
        <location evidence="1">Cell membrane</location>
        <topology evidence="1">Multi-pass membrane protein</topology>
    </subcellularLocation>
</comment>
<gene>
    <name evidence="8" type="ORF">TH53_15510</name>
</gene>
<protein>
    <submittedName>
        <fullName evidence="8">Cytochrome D ubiquinol oxidase subunit II</fullName>
    </submittedName>
</protein>
<dbReference type="Pfam" id="PF02322">
    <property type="entry name" value="Cyt_bd_oxida_II"/>
    <property type="match status" value="1"/>
</dbReference>
<dbReference type="OrthoDB" id="9776710at2"/>
<dbReference type="GO" id="GO:0009055">
    <property type="term" value="F:electron transfer activity"/>
    <property type="evidence" value="ECO:0007669"/>
    <property type="project" value="TreeGrafter"/>
</dbReference>
<organism evidence="8 9">
    <name type="scientific">Pedobacter lusitanus</name>
    <dbReference type="NCBI Taxonomy" id="1503925"/>
    <lineage>
        <taxon>Bacteria</taxon>
        <taxon>Pseudomonadati</taxon>
        <taxon>Bacteroidota</taxon>
        <taxon>Sphingobacteriia</taxon>
        <taxon>Sphingobacteriales</taxon>
        <taxon>Sphingobacteriaceae</taxon>
        <taxon>Pedobacter</taxon>
    </lineage>
</organism>
<evidence type="ECO:0000256" key="7">
    <source>
        <dbReference type="SAM" id="Phobius"/>
    </source>
</evidence>
<keyword evidence="4 7" id="KW-0812">Transmembrane</keyword>
<dbReference type="GO" id="GO:0016682">
    <property type="term" value="F:oxidoreductase activity, acting on diphenols and related substances as donors, oxygen as acceptor"/>
    <property type="evidence" value="ECO:0007669"/>
    <property type="project" value="TreeGrafter"/>
</dbReference>
<feature type="transmembrane region" description="Helical" evidence="7">
    <location>
        <begin position="203"/>
        <end position="229"/>
    </location>
</feature>
<keyword evidence="6 7" id="KW-0472">Membrane</keyword>
<dbReference type="EMBL" id="JXRA01000065">
    <property type="protein sequence ID" value="KIO76355.1"/>
    <property type="molecule type" value="Genomic_DNA"/>
</dbReference>
<dbReference type="PANTHER" id="PTHR43141:SF4">
    <property type="entry name" value="CYTOCHROME BD2 SUBUNIT II"/>
    <property type="match status" value="1"/>
</dbReference>
<sequence>MVYVVIIFLWTAILLYILLGGADFGAGIIELFTSRANRPRMRKKMYEAIGPIWEANHMWLIIVIVILFVGFPKIYTTVSIYLHIPLVCMLLGIIARGTAFVFRNYDAVKDHMQKIYTPIFVISSVVTPFFLGVIAASAVSGQIDLHAQDFVSAYVFSWLSWFSASVGIFTVTICAYLATVFIIGEAENEQDRQLFTRKARRTIFIVMAAGGLVFLAAHSEGIPLLRWIFSDVPGIIALILATISLVITFVLLLRNKPIILRLLAGFQVTMILFAATYSHFPDIILLKGGDNLSLLTHQGQVKTMETLGYALLIGSIFIIPALVYLIYSFQQKRGSKEAH</sequence>
<feature type="transmembrane region" description="Helical" evidence="7">
    <location>
        <begin position="158"/>
        <end position="183"/>
    </location>
</feature>
<dbReference type="GO" id="GO:0019646">
    <property type="term" value="P:aerobic electron transport chain"/>
    <property type="evidence" value="ECO:0007669"/>
    <property type="project" value="TreeGrafter"/>
</dbReference>
<keyword evidence="9" id="KW-1185">Reference proteome</keyword>
<proteinExistence type="inferred from homology"/>
<evidence type="ECO:0000313" key="8">
    <source>
        <dbReference type="EMBL" id="KIO76355.1"/>
    </source>
</evidence>
<accession>A0A0D0GJS0</accession>
<comment type="similarity">
    <text evidence="2">Belongs to the cytochrome ubiquinol oxidase subunit 2 family.</text>
</comment>
<keyword evidence="3" id="KW-1003">Cell membrane</keyword>
<dbReference type="AlphaFoldDB" id="A0A0D0GJS0"/>
<dbReference type="RefSeq" id="WP_041883221.1">
    <property type="nucleotide sequence ID" value="NZ_CP157278.1"/>
</dbReference>
<dbReference type="PANTHER" id="PTHR43141">
    <property type="entry name" value="CYTOCHROME BD2 SUBUNIT II"/>
    <property type="match status" value="1"/>
</dbReference>
<feature type="transmembrane region" description="Helical" evidence="7">
    <location>
        <begin position="260"/>
        <end position="280"/>
    </location>
</feature>
<dbReference type="InterPro" id="IPR003317">
    <property type="entry name" value="Cyt-d_oxidase_su2"/>
</dbReference>
<feature type="transmembrane region" description="Helical" evidence="7">
    <location>
        <begin position="307"/>
        <end position="327"/>
    </location>
</feature>
<keyword evidence="5 7" id="KW-1133">Transmembrane helix</keyword>
<dbReference type="STRING" id="1503925.TH53_15510"/>
<feature type="transmembrane region" description="Helical" evidence="7">
    <location>
        <begin position="115"/>
        <end position="138"/>
    </location>
</feature>
<feature type="transmembrane region" description="Helical" evidence="7">
    <location>
        <begin position="6"/>
        <end position="32"/>
    </location>
</feature>
<feature type="transmembrane region" description="Helical" evidence="7">
    <location>
        <begin position="235"/>
        <end position="253"/>
    </location>
</feature>
<dbReference type="GO" id="GO:0070069">
    <property type="term" value="C:cytochrome complex"/>
    <property type="evidence" value="ECO:0007669"/>
    <property type="project" value="TreeGrafter"/>
</dbReference>
<evidence type="ECO:0000256" key="4">
    <source>
        <dbReference type="ARBA" id="ARBA00022692"/>
    </source>
</evidence>
<evidence type="ECO:0000256" key="3">
    <source>
        <dbReference type="ARBA" id="ARBA00022475"/>
    </source>
</evidence>
<comment type="caution">
    <text evidence="8">The sequence shown here is derived from an EMBL/GenBank/DDBJ whole genome shotgun (WGS) entry which is preliminary data.</text>
</comment>
<dbReference type="Proteomes" id="UP000032049">
    <property type="component" value="Unassembled WGS sequence"/>
</dbReference>
<reference evidence="8 9" key="1">
    <citation type="submission" date="2015-01" db="EMBL/GenBank/DDBJ databases">
        <title>Draft genome sequence of Pedobacter sp. NL19 isolated from sludge of an effluent treatment pond in an abandoned uranium mine.</title>
        <authorList>
            <person name="Santos T."/>
            <person name="Caetano T."/>
            <person name="Covas C."/>
            <person name="Cruz A."/>
            <person name="Mendo S."/>
        </authorList>
    </citation>
    <scope>NUCLEOTIDE SEQUENCE [LARGE SCALE GENOMIC DNA]</scope>
    <source>
        <strain evidence="8 9">NL19</strain>
    </source>
</reference>
<evidence type="ECO:0000256" key="6">
    <source>
        <dbReference type="ARBA" id="ARBA00023136"/>
    </source>
</evidence>
<evidence type="ECO:0000313" key="9">
    <source>
        <dbReference type="Proteomes" id="UP000032049"/>
    </source>
</evidence>
<feature type="transmembrane region" description="Helical" evidence="7">
    <location>
        <begin position="53"/>
        <end position="74"/>
    </location>
</feature>
<feature type="transmembrane region" description="Helical" evidence="7">
    <location>
        <begin position="80"/>
        <end position="103"/>
    </location>
</feature>
<evidence type="ECO:0000256" key="1">
    <source>
        <dbReference type="ARBA" id="ARBA00004651"/>
    </source>
</evidence>
<dbReference type="GO" id="GO:0005886">
    <property type="term" value="C:plasma membrane"/>
    <property type="evidence" value="ECO:0007669"/>
    <property type="project" value="UniProtKB-SubCell"/>
</dbReference>
<name>A0A0D0GJS0_9SPHI</name>
<evidence type="ECO:0000256" key="2">
    <source>
        <dbReference type="ARBA" id="ARBA00007543"/>
    </source>
</evidence>
<evidence type="ECO:0000256" key="5">
    <source>
        <dbReference type="ARBA" id="ARBA00022989"/>
    </source>
</evidence>